<dbReference type="InterPro" id="IPR032808">
    <property type="entry name" value="DoxX"/>
</dbReference>
<keyword evidence="4 5" id="KW-0472">Membrane</keyword>
<feature type="transmembrane region" description="Helical" evidence="5">
    <location>
        <begin position="39"/>
        <end position="60"/>
    </location>
</feature>
<feature type="transmembrane region" description="Helical" evidence="5">
    <location>
        <begin position="69"/>
        <end position="87"/>
    </location>
</feature>
<evidence type="ECO:0000256" key="4">
    <source>
        <dbReference type="ARBA" id="ARBA00023136"/>
    </source>
</evidence>
<sequence length="115" mass="13218">MKIIYWVATVAMCGIMLFSAQMYFFNTEMVRGFFENLDYPTYLVIPLAIAKIVGIIVILTNKIKWLKEWAYAGFFFDMVLAYTAHYMKDDGEGLFAALGLIFLIISYTTGKKVRP</sequence>
<evidence type="ECO:0000313" key="7">
    <source>
        <dbReference type="Proteomes" id="UP001597319"/>
    </source>
</evidence>
<evidence type="ECO:0000256" key="5">
    <source>
        <dbReference type="SAM" id="Phobius"/>
    </source>
</evidence>
<protein>
    <submittedName>
        <fullName evidence="6">DoxX family protein</fullName>
    </submittedName>
</protein>
<keyword evidence="7" id="KW-1185">Reference proteome</keyword>
<evidence type="ECO:0000256" key="3">
    <source>
        <dbReference type="ARBA" id="ARBA00022989"/>
    </source>
</evidence>
<comment type="subcellular location">
    <subcellularLocation>
        <location evidence="1">Membrane</location>
        <topology evidence="1">Multi-pass membrane protein</topology>
    </subcellularLocation>
</comment>
<evidence type="ECO:0000256" key="2">
    <source>
        <dbReference type="ARBA" id="ARBA00022692"/>
    </source>
</evidence>
<dbReference type="RefSeq" id="WP_378292793.1">
    <property type="nucleotide sequence ID" value="NZ_JBHULE010000019.1"/>
</dbReference>
<comment type="caution">
    <text evidence="6">The sequence shown here is derived from an EMBL/GenBank/DDBJ whole genome shotgun (WGS) entry which is preliminary data.</text>
</comment>
<evidence type="ECO:0000256" key="1">
    <source>
        <dbReference type="ARBA" id="ARBA00004141"/>
    </source>
</evidence>
<organism evidence="6 7">
    <name type="scientific">Aquimarina rubra</name>
    <dbReference type="NCBI Taxonomy" id="1920033"/>
    <lineage>
        <taxon>Bacteria</taxon>
        <taxon>Pseudomonadati</taxon>
        <taxon>Bacteroidota</taxon>
        <taxon>Flavobacteriia</taxon>
        <taxon>Flavobacteriales</taxon>
        <taxon>Flavobacteriaceae</taxon>
        <taxon>Aquimarina</taxon>
    </lineage>
</organism>
<dbReference type="Pfam" id="PF13564">
    <property type="entry name" value="DoxX_2"/>
    <property type="match status" value="1"/>
</dbReference>
<gene>
    <name evidence="6" type="ORF">ACFSR1_12065</name>
</gene>
<keyword evidence="2 5" id="KW-0812">Transmembrane</keyword>
<name>A0ABW5LF36_9FLAO</name>
<dbReference type="EMBL" id="JBHULE010000019">
    <property type="protein sequence ID" value="MFD2563405.1"/>
    <property type="molecule type" value="Genomic_DNA"/>
</dbReference>
<accession>A0ABW5LF36</accession>
<keyword evidence="3 5" id="KW-1133">Transmembrane helix</keyword>
<reference evidence="7" key="1">
    <citation type="journal article" date="2019" name="Int. J. Syst. Evol. Microbiol.">
        <title>The Global Catalogue of Microorganisms (GCM) 10K type strain sequencing project: providing services to taxonomists for standard genome sequencing and annotation.</title>
        <authorList>
            <consortium name="The Broad Institute Genomics Platform"/>
            <consortium name="The Broad Institute Genome Sequencing Center for Infectious Disease"/>
            <person name="Wu L."/>
            <person name="Ma J."/>
        </authorList>
    </citation>
    <scope>NUCLEOTIDE SEQUENCE [LARGE SCALE GENOMIC DNA]</scope>
    <source>
        <strain evidence="7">KCTC 52274</strain>
    </source>
</reference>
<feature type="transmembrane region" description="Helical" evidence="5">
    <location>
        <begin position="5"/>
        <end position="24"/>
    </location>
</feature>
<evidence type="ECO:0000313" key="6">
    <source>
        <dbReference type="EMBL" id="MFD2563405.1"/>
    </source>
</evidence>
<dbReference type="Proteomes" id="UP001597319">
    <property type="component" value="Unassembled WGS sequence"/>
</dbReference>
<proteinExistence type="predicted"/>
<feature type="transmembrane region" description="Helical" evidence="5">
    <location>
        <begin position="93"/>
        <end position="110"/>
    </location>
</feature>